<feature type="compositionally biased region" description="Acidic residues" evidence="2">
    <location>
        <begin position="518"/>
        <end position="579"/>
    </location>
</feature>
<dbReference type="NCBIfam" id="TIGR03504">
    <property type="entry name" value="FimV_Cterm"/>
    <property type="match status" value="1"/>
</dbReference>
<evidence type="ECO:0008006" key="7">
    <source>
        <dbReference type="Google" id="ProtNLM"/>
    </source>
</evidence>
<dbReference type="EMBL" id="BSSU01000010">
    <property type="protein sequence ID" value="GLX82630.1"/>
    <property type="molecule type" value="Genomic_DNA"/>
</dbReference>
<keyword evidence="4" id="KW-0732">Signal</keyword>
<feature type="region of interest" description="Disordered" evidence="2">
    <location>
        <begin position="406"/>
        <end position="791"/>
    </location>
</feature>
<reference evidence="5 6" key="1">
    <citation type="submission" date="2023-03" db="EMBL/GenBank/DDBJ databases">
        <title>Draft genome sequence of Thalassotalea eurytherma JCM 18482T.</title>
        <authorList>
            <person name="Sawabe T."/>
        </authorList>
    </citation>
    <scope>NUCLEOTIDE SEQUENCE [LARGE SCALE GENOMIC DNA]</scope>
    <source>
        <strain evidence="5 6">JCM 18482</strain>
    </source>
</reference>
<dbReference type="NCBIfam" id="TIGR03505">
    <property type="entry name" value="FimV_core"/>
    <property type="match status" value="1"/>
</dbReference>
<feature type="compositionally biased region" description="Acidic residues" evidence="2">
    <location>
        <begin position="466"/>
        <end position="507"/>
    </location>
</feature>
<evidence type="ECO:0000256" key="4">
    <source>
        <dbReference type="SAM" id="SignalP"/>
    </source>
</evidence>
<keyword evidence="6" id="KW-1185">Reference proteome</keyword>
<gene>
    <name evidence="5" type="ORF">theurythT_20820</name>
</gene>
<evidence type="ECO:0000256" key="1">
    <source>
        <dbReference type="SAM" id="Coils"/>
    </source>
</evidence>
<keyword evidence="3" id="KW-0812">Transmembrane</keyword>
<proteinExistence type="predicted"/>
<sequence length="1177" mass="129484">MPRTLSLRLLPLLLASLFTVLCSTVAAQDAGVQIRGPKTTDSSPIKQYGPINNADTLWKIALMVRPDPRFSVYQVMQALYVNNPQAFKENNLNHLVNGQYLKIPSYDDIASIDPQQAQAKSDADDNVWEKKVKSAPKIVAKKATPANVVQKKDLEQAKSEINEQLQDIGKSQEQRLETIQNDVLDSIDGLQAILQENEKLKSRLSNFDSQLGEMQQEVAKSEEMKVQMDALIKLQQELLDKANAREQELMIEKQKAALEDDNFTSSIWFTFLVATVPAVLIVSLIAFFLLRRKSDDKPVEVETKAPVKETEVKKEAAPEAEELALDGELSLDDELAIDLTEDESLDDLDGTELGGDELFSDDLDDLDDELLDDDVIHLDDDLDDLEDISLDDLGDEQPLDDSIELADDDIDDLLEQTPEEEEDQTLDGGELGQDMLDDLLSGLEITEEGSDDSALEQSAEEAPSNTEDDIDALLDEVTDEQDTSADAVSDPDDIDSLLDQVSDEIGAEEPSPQQDVKDPDDIDSLLDEINEEVSAEEPSLQEDVTDPDDIDSLLDEINEEVSAEEPSLQEDVTDPDDIDSLLAEVSAETPSPQEEVTEPDDIDALLDEIGAEEPSLQEDVTDPDDIDSLLDEINEEVSSEEPSLQEDVTDPDDIDSLLDEINEEVSAEEPSLQEDVTDPDDIDSLLDEINEEVSSEEPSLQEDVTDPDDIDSLLDEINEEVSAEEPSLQEDVTDPDDIDSLLDEINDEVSEEESSLQEDVTDPDDIDSLLDEISGNDESDIPTSKVELTDPDDIDALLSSFDDAPAESNDAKLIEDDVSDVSDSESHDELNTQDIDNFTEEHVGQFLTMDFSGVGQETVVDNDDIDEPITLDENDDEEQEILDVDDILDAIQVEEVASAENSILGQSDAIEDDIVANDTVADEAAHSDNIDLEELDVEQLLADVSDESTTATEDLLDGVNEQTEEVEAPFDESTLSHLLNETDTPAHDEPVELTPDFTDSNVLADLLSDGEVTPKAEAAEASEIEDIQELNNLDFDELLANIEEENAPSTLEEPIVEDVIEDLDIGDDLVAIEEDDNEPADFVSVDSLITDSLEPEASEPYKSENIDVGLNEFPEFAGDDTDIDEEDTNGVAAKLDLAKVYIEIGDEENAEVILQDVIKLGDAQQQFEAQQLLGNLS</sequence>
<feature type="signal peptide" evidence="4">
    <location>
        <begin position="1"/>
        <end position="27"/>
    </location>
</feature>
<dbReference type="RefSeq" id="WP_284207998.1">
    <property type="nucleotide sequence ID" value="NZ_BSSU01000010.1"/>
</dbReference>
<feature type="compositionally biased region" description="Acidic residues" evidence="2">
    <location>
        <begin position="595"/>
        <end position="780"/>
    </location>
</feature>
<dbReference type="InterPro" id="IPR038440">
    <property type="entry name" value="FimV_C_sf"/>
</dbReference>
<feature type="region of interest" description="Disordered" evidence="2">
    <location>
        <begin position="341"/>
        <end position="360"/>
    </location>
</feature>
<keyword evidence="3" id="KW-1133">Transmembrane helix</keyword>
<dbReference type="Gene3D" id="1.20.58.2200">
    <property type="match status" value="1"/>
</dbReference>
<evidence type="ECO:0000256" key="2">
    <source>
        <dbReference type="SAM" id="MobiDB-lite"/>
    </source>
</evidence>
<dbReference type="InterPro" id="IPR020011">
    <property type="entry name" value="FimV_C"/>
</dbReference>
<keyword evidence="1" id="KW-0175">Coiled coil</keyword>
<accession>A0ABQ6H794</accession>
<feature type="compositionally biased region" description="Acidic residues" evidence="2">
    <location>
        <begin position="445"/>
        <end position="454"/>
    </location>
</feature>
<feature type="transmembrane region" description="Helical" evidence="3">
    <location>
        <begin position="267"/>
        <end position="290"/>
    </location>
</feature>
<dbReference type="Proteomes" id="UP001157133">
    <property type="component" value="Unassembled WGS sequence"/>
</dbReference>
<evidence type="ECO:0000256" key="3">
    <source>
        <dbReference type="SAM" id="Phobius"/>
    </source>
</evidence>
<name>A0ABQ6H794_9GAMM</name>
<feature type="coiled-coil region" evidence="1">
    <location>
        <begin position="147"/>
        <end position="261"/>
    </location>
</feature>
<organism evidence="5 6">
    <name type="scientific">Thalassotalea eurytherma</name>
    <dbReference type="NCBI Taxonomy" id="1144278"/>
    <lineage>
        <taxon>Bacteria</taxon>
        <taxon>Pseudomonadati</taxon>
        <taxon>Pseudomonadota</taxon>
        <taxon>Gammaproteobacteria</taxon>
        <taxon>Alteromonadales</taxon>
        <taxon>Colwelliaceae</taxon>
        <taxon>Thalassotalea</taxon>
    </lineage>
</organism>
<comment type="caution">
    <text evidence="5">The sequence shown here is derived from an EMBL/GenBank/DDBJ whole genome shotgun (WGS) entry which is preliminary data.</text>
</comment>
<evidence type="ECO:0000313" key="5">
    <source>
        <dbReference type="EMBL" id="GLX82630.1"/>
    </source>
</evidence>
<dbReference type="InterPro" id="IPR020012">
    <property type="entry name" value="LysM_FimV"/>
</dbReference>
<protein>
    <recommendedName>
        <fullName evidence="7">Pilus assembly protein FimV</fullName>
    </recommendedName>
</protein>
<feature type="compositionally biased region" description="Acidic residues" evidence="2">
    <location>
        <begin position="406"/>
        <end position="425"/>
    </location>
</feature>
<evidence type="ECO:0000313" key="6">
    <source>
        <dbReference type="Proteomes" id="UP001157133"/>
    </source>
</evidence>
<keyword evidence="3" id="KW-0472">Membrane</keyword>
<feature type="chain" id="PRO_5045239800" description="Pilus assembly protein FimV" evidence="4">
    <location>
        <begin position="28"/>
        <end position="1177"/>
    </location>
</feature>